<name>A0A955I274_9BACT</name>
<dbReference type="EMBL" id="JAGQLN010000003">
    <property type="protein sequence ID" value="MCA9376452.1"/>
    <property type="molecule type" value="Genomic_DNA"/>
</dbReference>
<accession>A0A955I274</accession>
<evidence type="ECO:0000256" key="2">
    <source>
        <dbReference type="ARBA" id="ARBA00022741"/>
    </source>
</evidence>
<dbReference type="SMART" id="SM00382">
    <property type="entry name" value="AAA"/>
    <property type="match status" value="1"/>
</dbReference>
<dbReference type="PROSITE" id="PS00211">
    <property type="entry name" value="ABC_TRANSPORTER_1"/>
    <property type="match status" value="1"/>
</dbReference>
<dbReference type="InterPro" id="IPR003593">
    <property type="entry name" value="AAA+_ATPase"/>
</dbReference>
<dbReference type="PROSITE" id="PS50893">
    <property type="entry name" value="ABC_TRANSPORTER_2"/>
    <property type="match status" value="1"/>
</dbReference>
<dbReference type="Pfam" id="PF00005">
    <property type="entry name" value="ABC_tran"/>
    <property type="match status" value="1"/>
</dbReference>
<proteinExistence type="inferred from homology"/>
<evidence type="ECO:0000313" key="5">
    <source>
        <dbReference type="EMBL" id="MCA9376452.1"/>
    </source>
</evidence>
<comment type="caution">
    <text evidence="5">The sequence shown here is derived from an EMBL/GenBank/DDBJ whole genome shotgun (WGS) entry which is preliminary data.</text>
</comment>
<evidence type="ECO:0000256" key="3">
    <source>
        <dbReference type="ARBA" id="ARBA00022840"/>
    </source>
</evidence>
<dbReference type="Gene3D" id="3.40.50.300">
    <property type="entry name" value="P-loop containing nucleotide triphosphate hydrolases"/>
    <property type="match status" value="1"/>
</dbReference>
<evidence type="ECO:0000313" key="6">
    <source>
        <dbReference type="Proteomes" id="UP000741282"/>
    </source>
</evidence>
<dbReference type="GO" id="GO:0005524">
    <property type="term" value="F:ATP binding"/>
    <property type="evidence" value="ECO:0007669"/>
    <property type="project" value="UniProtKB-KW"/>
</dbReference>
<keyword evidence="3" id="KW-0067">ATP-binding</keyword>
<dbReference type="SUPFAM" id="SSF52540">
    <property type="entry name" value="P-loop containing nucleoside triphosphate hydrolases"/>
    <property type="match status" value="1"/>
</dbReference>
<reference evidence="5" key="2">
    <citation type="journal article" date="2021" name="Microbiome">
        <title>Successional dynamics and alternative stable states in a saline activated sludge microbial community over 9 years.</title>
        <authorList>
            <person name="Wang Y."/>
            <person name="Ye J."/>
            <person name="Ju F."/>
            <person name="Liu L."/>
            <person name="Boyd J.A."/>
            <person name="Deng Y."/>
            <person name="Parks D.H."/>
            <person name="Jiang X."/>
            <person name="Yin X."/>
            <person name="Woodcroft B.J."/>
            <person name="Tyson G.W."/>
            <person name="Hugenholtz P."/>
            <person name="Polz M.F."/>
            <person name="Zhang T."/>
        </authorList>
    </citation>
    <scope>NUCLEOTIDE SEQUENCE</scope>
    <source>
        <strain evidence="5">HKST-UBA17</strain>
    </source>
</reference>
<comment type="similarity">
    <text evidence="1">Belongs to the ABC transporter superfamily. Ycf16 family.</text>
</comment>
<dbReference type="PANTHER" id="PTHR43204:SF1">
    <property type="entry name" value="ABC TRANSPORTER I FAMILY MEMBER 6, CHLOROPLASTIC"/>
    <property type="match status" value="1"/>
</dbReference>
<evidence type="ECO:0000259" key="4">
    <source>
        <dbReference type="PROSITE" id="PS50893"/>
    </source>
</evidence>
<dbReference type="GO" id="GO:0016887">
    <property type="term" value="F:ATP hydrolysis activity"/>
    <property type="evidence" value="ECO:0007669"/>
    <property type="project" value="InterPro"/>
</dbReference>
<protein>
    <submittedName>
        <fullName evidence="5">Fe-S cluster assembly ATPase SufC</fullName>
    </submittedName>
</protein>
<dbReference type="InterPro" id="IPR017871">
    <property type="entry name" value="ABC_transporter-like_CS"/>
</dbReference>
<dbReference type="InterPro" id="IPR027417">
    <property type="entry name" value="P-loop_NTPase"/>
</dbReference>
<sequence length="249" mass="27576">MSSKYSLTVKDLAVSINGSSIIKEISFELEEGKILLILGKNGAGKSTLLKALMGSETTPHEGQILLNGADISKMSIDERARSGLFVGQQHPIEIPGVHMAEFLRISHNLLHPDNKYDPWSFNDIFESYARKVGLPSNISDRSINENFSGGEKKKAELLQLLLLKPKYAFLDEIDSGLDVSSLKDTFKIISDVRKELNIGIGLISHNPKILDYLTPDLVIYLEKGQIRHKGNADLANELLESDFVLNSSK</sequence>
<evidence type="ECO:0000256" key="1">
    <source>
        <dbReference type="ARBA" id="ARBA00006216"/>
    </source>
</evidence>
<organism evidence="5 6">
    <name type="scientific">Candidatus Dojkabacteria bacterium</name>
    <dbReference type="NCBI Taxonomy" id="2099670"/>
    <lineage>
        <taxon>Bacteria</taxon>
        <taxon>Candidatus Dojkabacteria</taxon>
    </lineage>
</organism>
<keyword evidence="2" id="KW-0547">Nucleotide-binding</keyword>
<reference evidence="5" key="1">
    <citation type="submission" date="2020-04" db="EMBL/GenBank/DDBJ databases">
        <authorList>
            <person name="Zhang T."/>
        </authorList>
    </citation>
    <scope>NUCLEOTIDE SEQUENCE</scope>
    <source>
        <strain evidence="5">HKST-UBA17</strain>
    </source>
</reference>
<dbReference type="NCBIfam" id="TIGR01978">
    <property type="entry name" value="sufC"/>
    <property type="match status" value="1"/>
</dbReference>
<gene>
    <name evidence="5" type="primary">sufC</name>
    <name evidence="5" type="ORF">KC685_00855</name>
</gene>
<dbReference type="InterPro" id="IPR010230">
    <property type="entry name" value="FeS-cluster_ATPase_SufC"/>
</dbReference>
<dbReference type="Proteomes" id="UP000741282">
    <property type="component" value="Unassembled WGS sequence"/>
</dbReference>
<dbReference type="PANTHER" id="PTHR43204">
    <property type="entry name" value="ABC TRANSPORTER I FAMILY MEMBER 6, CHLOROPLASTIC"/>
    <property type="match status" value="1"/>
</dbReference>
<dbReference type="AlphaFoldDB" id="A0A955I274"/>
<feature type="domain" description="ABC transporter" evidence="4">
    <location>
        <begin position="7"/>
        <end position="248"/>
    </location>
</feature>
<dbReference type="InterPro" id="IPR003439">
    <property type="entry name" value="ABC_transporter-like_ATP-bd"/>
</dbReference>